<feature type="compositionally biased region" description="Basic residues" evidence="1">
    <location>
        <begin position="178"/>
        <end position="206"/>
    </location>
</feature>
<dbReference type="EMBL" id="CAJFCV020000005">
    <property type="protein sequence ID" value="CAG9125476.1"/>
    <property type="molecule type" value="Genomic_DNA"/>
</dbReference>
<gene>
    <name evidence="3" type="ORF">BXYJ_LOCUS12776</name>
</gene>
<reference evidence="3" key="2">
    <citation type="submission" date="2020-09" db="EMBL/GenBank/DDBJ databases">
        <authorList>
            <person name="Kikuchi T."/>
        </authorList>
    </citation>
    <scope>NUCLEOTIDE SEQUENCE</scope>
    <source>
        <strain evidence="3">Ka4C1</strain>
    </source>
</reference>
<evidence type="ECO:0000313" key="4">
    <source>
        <dbReference type="Proteomes" id="UP000095284"/>
    </source>
</evidence>
<sequence>MNAWSGLLLVLFTGYVNAILHESNETLQHERRSVGDAKQNPEVLSDGPTPPPLPFPVTAQSLADTLSPPLLSSIQFEGEALSQLFSAVKASRQEERDEKQDAMPPAISPHDMLNRFFVEEQKAEARLLQSVTTTTVMVPTESVDVDAVELGLFQEVQELDTSTTTTTTTTIAPSITKKTSRRPRVGSRRKNGTVRSRRPTKGRRRTTTTNTPPQIHQEEVQPAEMEVAHRVHKIRSKAKVPTQQEVLDFFGPQLRSHRGLDRHTREEILDSSTKSFEEIKAGDFEMYLEFFTVTYTDIKVMYYAITKFDQNITEGPHIAYIIDDDNANLWLKNTWYLPDRETERARIFQCTDRFLYYFEEHGMVRLQTPSGFDCSHAYLYGNIMFINQTHFIQLGMNDGYIGRGLKGTVPIEKSKLRDDIQLTMELCFKPDRFCAQTNPINLVTISNQPFAYFANNLEFHVRRARDPSGRLAVNFVVEVHGSARAEEHRSFFFPSDLKTFGGEVDKRFERVALIPLVRETDPFFSRYNINSMTDAEIAVEMERKRV</sequence>
<feature type="chain" id="PRO_5035359225" evidence="2">
    <location>
        <begin position="19"/>
        <end position="546"/>
    </location>
</feature>
<dbReference type="Proteomes" id="UP000095284">
    <property type="component" value="Unplaced"/>
</dbReference>
<dbReference type="OrthoDB" id="10387707at2759"/>
<feature type="compositionally biased region" description="Basic and acidic residues" evidence="1">
    <location>
        <begin position="91"/>
        <end position="101"/>
    </location>
</feature>
<dbReference type="EMBL" id="CAJFDI010000005">
    <property type="protein sequence ID" value="CAD5232685.1"/>
    <property type="molecule type" value="Genomic_DNA"/>
</dbReference>
<dbReference type="WBParaSite" id="BXY_0202500.1">
    <property type="protein sequence ID" value="BXY_0202500.1"/>
    <property type="gene ID" value="BXY_0202500"/>
</dbReference>
<accession>A0A1I7RMT9</accession>
<dbReference type="SMR" id="A0A1I7RMT9"/>
<feature type="compositionally biased region" description="Low complexity" evidence="1">
    <location>
        <begin position="164"/>
        <end position="177"/>
    </location>
</feature>
<reference evidence="6" key="1">
    <citation type="submission" date="2016-11" db="UniProtKB">
        <authorList>
            <consortium name="WormBaseParasite"/>
        </authorList>
    </citation>
    <scope>IDENTIFICATION</scope>
</reference>
<dbReference type="Proteomes" id="UP000582659">
    <property type="component" value="Unassembled WGS sequence"/>
</dbReference>
<feature type="signal peptide" evidence="2">
    <location>
        <begin position="1"/>
        <end position="18"/>
    </location>
</feature>
<keyword evidence="5" id="KW-1185">Reference proteome</keyword>
<evidence type="ECO:0000313" key="3">
    <source>
        <dbReference type="EMBL" id="CAD5232685.1"/>
    </source>
</evidence>
<evidence type="ECO:0000256" key="1">
    <source>
        <dbReference type="SAM" id="MobiDB-lite"/>
    </source>
</evidence>
<dbReference type="AlphaFoldDB" id="A0A1I7RMT9"/>
<evidence type="ECO:0000256" key="2">
    <source>
        <dbReference type="SAM" id="SignalP"/>
    </source>
</evidence>
<organism evidence="4 6">
    <name type="scientific">Bursaphelenchus xylophilus</name>
    <name type="common">Pinewood nematode worm</name>
    <name type="synonym">Aphelenchoides xylophilus</name>
    <dbReference type="NCBI Taxonomy" id="6326"/>
    <lineage>
        <taxon>Eukaryota</taxon>
        <taxon>Metazoa</taxon>
        <taxon>Ecdysozoa</taxon>
        <taxon>Nematoda</taxon>
        <taxon>Chromadorea</taxon>
        <taxon>Rhabditida</taxon>
        <taxon>Tylenchina</taxon>
        <taxon>Tylenchomorpha</taxon>
        <taxon>Aphelenchoidea</taxon>
        <taxon>Aphelenchoididae</taxon>
        <taxon>Bursaphelenchus</taxon>
    </lineage>
</organism>
<name>A0A1I7RMT9_BURXY</name>
<feature type="region of interest" description="Disordered" evidence="1">
    <location>
        <begin position="89"/>
        <end position="109"/>
    </location>
</feature>
<feature type="region of interest" description="Disordered" evidence="1">
    <location>
        <begin position="30"/>
        <end position="52"/>
    </location>
</feature>
<dbReference type="Proteomes" id="UP000659654">
    <property type="component" value="Unassembled WGS sequence"/>
</dbReference>
<protein>
    <submittedName>
        <fullName evidence="3">(pine wood nematode) hypothetical protein</fullName>
    </submittedName>
</protein>
<evidence type="ECO:0000313" key="5">
    <source>
        <dbReference type="Proteomes" id="UP000659654"/>
    </source>
</evidence>
<proteinExistence type="predicted"/>
<feature type="region of interest" description="Disordered" evidence="1">
    <location>
        <begin position="164"/>
        <end position="217"/>
    </location>
</feature>
<evidence type="ECO:0000313" key="6">
    <source>
        <dbReference type="WBParaSite" id="BXY_0202500.1"/>
    </source>
</evidence>
<keyword evidence="2" id="KW-0732">Signal</keyword>